<feature type="compositionally biased region" description="Polar residues" evidence="3">
    <location>
        <begin position="739"/>
        <end position="749"/>
    </location>
</feature>
<evidence type="ECO:0000259" key="5">
    <source>
        <dbReference type="SMART" id="SM00485"/>
    </source>
</evidence>
<feature type="compositionally biased region" description="Low complexity" evidence="3">
    <location>
        <begin position="917"/>
        <end position="931"/>
    </location>
</feature>
<dbReference type="GO" id="GO:0008821">
    <property type="term" value="F:crossover junction DNA endonuclease activity"/>
    <property type="evidence" value="ECO:0007669"/>
    <property type="project" value="InterPro"/>
</dbReference>
<dbReference type="Gene3D" id="1.10.150.20">
    <property type="entry name" value="5' to 3' exonuclease, C-terminal subdomain"/>
    <property type="match status" value="1"/>
</dbReference>
<organism evidence="6 7">
    <name type="scientific">Westerdykella ornata</name>
    <dbReference type="NCBI Taxonomy" id="318751"/>
    <lineage>
        <taxon>Eukaryota</taxon>
        <taxon>Fungi</taxon>
        <taxon>Dikarya</taxon>
        <taxon>Ascomycota</taxon>
        <taxon>Pezizomycotina</taxon>
        <taxon>Dothideomycetes</taxon>
        <taxon>Pleosporomycetidae</taxon>
        <taxon>Pleosporales</taxon>
        <taxon>Sporormiaceae</taxon>
        <taxon>Westerdykella</taxon>
    </lineage>
</organism>
<feature type="compositionally biased region" description="Low complexity" evidence="3">
    <location>
        <begin position="481"/>
        <end position="509"/>
    </location>
</feature>
<feature type="region of interest" description="Disordered" evidence="3">
    <location>
        <begin position="399"/>
        <end position="444"/>
    </location>
</feature>
<feature type="region of interest" description="Disordered" evidence="3">
    <location>
        <begin position="470"/>
        <end position="509"/>
    </location>
</feature>
<dbReference type="Gene3D" id="3.40.50.1010">
    <property type="entry name" value="5'-nuclease"/>
    <property type="match status" value="2"/>
</dbReference>
<feature type="domain" description="XPG N-terminal" evidence="5">
    <location>
        <begin position="1"/>
        <end position="93"/>
    </location>
</feature>
<feature type="region of interest" description="Disordered" evidence="3">
    <location>
        <begin position="524"/>
        <end position="707"/>
    </location>
</feature>
<dbReference type="Pfam" id="PF00752">
    <property type="entry name" value="XPG_N"/>
    <property type="match status" value="1"/>
</dbReference>
<gene>
    <name evidence="6" type="ORF">EI97DRAFT_432964</name>
</gene>
<feature type="compositionally biased region" description="Basic residues" evidence="3">
    <location>
        <begin position="887"/>
        <end position="896"/>
    </location>
</feature>
<sequence>MGIHGIYKEIGSGQRIALSKLAVDKFEETGRPLRIAIDVSIWLFQIQAGKGGTNPAPRTFYYRLLRLIALCIHPIFVFDGPNKPPFKRGKKTGGHVSSVPDFLAKQLIKQFGFPIHYAPGEAEAECALLQREGIVDAVLSEDVDTLMFGSGITIRNWSPEPGTSGKTPTHVNVYDAERTRSSGIDPEGMILVALMSGGDYVPKGIPNCGPKIACEAARAGFGKDLCRLKKSDQAGIREWRERLQHELKTNESKFFATKHGAIKIPDDFPRLDILTYYTNPVVSNKASLDNLRRSMTWDKEIDFPGLRTFTHDAFDWIKLEGAKHFIRCLAPAMLVRGLRMRAMQDRFISDNLEAIREDESLLVKGIHSRRQHPITDNTNELRVSYTPIELVKIDLSKEEPDDFESTDAGTDTADPAEPDLDILEFGDDEDGTEPKKRGPTKFDPLKPARAWVMETFVKVGVPLTAEEWEASQRMPKRAATSKGANKIASKAKGSKKTGTTKAAKATDAASQASIIQFGRITKPIAKKSQPVSKPQTSLSQPSKPAQQPQRSNFIDLLSSSPPKPTSTVSAQRPRENSLSPIRELPSSVTKRRKRGLLARSHTSPADLSSPLARPITPPPNAIPTLNLLTSPAIPSPSELPAKKARTRSVRDVPEPRVRRQKSVTASPSKGKQTTLDAWTLSSPAATPTKARTANVPTASKAPLLAPPRFQKTLDSGIDILDLTASPPKPVSKPRPATATAITTNSTLPNATAKARRTQTDPFEPRPPLQSLCSNTSFSSITSSASHTSTSTPAPGPNDPSKPTRPTRRAAPRLDNPSSKTPPPEIATLDLTLDLSPPARPLPKLPLTATAAPSTSANSFDPTTSTLGRTRPASPPPPQKQNEDKAPWKRHRAARTQRKRVIQLRASGVGTWEFADASSTSSNSSSPVSVSRGGDEMRTTTERGGRAREARGGGKTVVRNGKERRRWRESQVAVLDLVGD</sequence>
<dbReference type="InterPro" id="IPR036279">
    <property type="entry name" value="5-3_exonuclease_C_sf"/>
</dbReference>
<dbReference type="InterPro" id="IPR037316">
    <property type="entry name" value="Yen1_H3TH"/>
</dbReference>
<reference evidence="6" key="1">
    <citation type="journal article" date="2020" name="Stud. Mycol.">
        <title>101 Dothideomycetes genomes: a test case for predicting lifestyles and emergence of pathogens.</title>
        <authorList>
            <person name="Haridas S."/>
            <person name="Albert R."/>
            <person name="Binder M."/>
            <person name="Bloem J."/>
            <person name="Labutti K."/>
            <person name="Salamov A."/>
            <person name="Andreopoulos B."/>
            <person name="Baker S."/>
            <person name="Barry K."/>
            <person name="Bills G."/>
            <person name="Bluhm B."/>
            <person name="Cannon C."/>
            <person name="Castanera R."/>
            <person name="Culley D."/>
            <person name="Daum C."/>
            <person name="Ezra D."/>
            <person name="Gonzalez J."/>
            <person name="Henrissat B."/>
            <person name="Kuo A."/>
            <person name="Liang C."/>
            <person name="Lipzen A."/>
            <person name="Lutzoni F."/>
            <person name="Magnuson J."/>
            <person name="Mondo S."/>
            <person name="Nolan M."/>
            <person name="Ohm R."/>
            <person name="Pangilinan J."/>
            <person name="Park H.-J."/>
            <person name="Ramirez L."/>
            <person name="Alfaro M."/>
            <person name="Sun H."/>
            <person name="Tritt A."/>
            <person name="Yoshinaga Y."/>
            <person name="Zwiers L.-H."/>
            <person name="Turgeon B."/>
            <person name="Goodwin S."/>
            <person name="Spatafora J."/>
            <person name="Crous P."/>
            <person name="Grigoriev I."/>
        </authorList>
    </citation>
    <scope>NUCLEOTIDE SEQUENCE</scope>
    <source>
        <strain evidence="6">CBS 379.55</strain>
    </source>
</reference>
<protein>
    <recommendedName>
        <fullName evidence="8">Flap structure-specific endonuclease</fullName>
    </recommendedName>
</protein>
<feature type="compositionally biased region" description="Basic and acidic residues" evidence="3">
    <location>
        <begin position="648"/>
        <end position="657"/>
    </location>
</feature>
<evidence type="ECO:0000259" key="4">
    <source>
        <dbReference type="SMART" id="SM00484"/>
    </source>
</evidence>
<dbReference type="Pfam" id="PF00867">
    <property type="entry name" value="XPG_I"/>
    <property type="match status" value="1"/>
</dbReference>
<feature type="compositionally biased region" description="Basic and acidic residues" evidence="3">
    <location>
        <begin position="932"/>
        <end position="951"/>
    </location>
</feature>
<dbReference type="PRINTS" id="PR00853">
    <property type="entry name" value="XPGRADSUPER"/>
</dbReference>
<feature type="compositionally biased region" description="Polar residues" evidence="3">
    <location>
        <begin position="529"/>
        <end position="552"/>
    </location>
</feature>
<dbReference type="GeneID" id="54551457"/>
<dbReference type="FunFam" id="3.40.50.1010:FF:000037">
    <property type="entry name" value="Rad2-like endonuclease, putative (AFU_orthologue AFUA_3G13260)"/>
    <property type="match status" value="1"/>
</dbReference>
<dbReference type="GO" id="GO:0006281">
    <property type="term" value="P:DNA repair"/>
    <property type="evidence" value="ECO:0007669"/>
    <property type="project" value="UniProtKB-ARBA"/>
</dbReference>
<feature type="compositionally biased region" description="Low complexity" evidence="3">
    <location>
        <begin position="844"/>
        <end position="856"/>
    </location>
</feature>
<evidence type="ECO:0000256" key="1">
    <source>
        <dbReference type="ARBA" id="ARBA00022722"/>
    </source>
</evidence>
<dbReference type="RefSeq" id="XP_033654255.1">
    <property type="nucleotide sequence ID" value="XM_033798282.1"/>
</dbReference>
<dbReference type="Pfam" id="PF18380">
    <property type="entry name" value="GEN1_C"/>
    <property type="match status" value="1"/>
</dbReference>
<feature type="compositionally biased region" description="Polar residues" evidence="3">
    <location>
        <begin position="857"/>
        <end position="867"/>
    </location>
</feature>
<dbReference type="SUPFAM" id="SSF88723">
    <property type="entry name" value="PIN domain-like"/>
    <property type="match status" value="1"/>
</dbReference>
<proteinExistence type="predicted"/>
<dbReference type="PANTHER" id="PTHR11081">
    <property type="entry name" value="FLAP ENDONUCLEASE FAMILY MEMBER"/>
    <property type="match status" value="1"/>
</dbReference>
<dbReference type="CDD" id="cd09906">
    <property type="entry name" value="H3TH_YEN1"/>
    <property type="match status" value="1"/>
</dbReference>
<dbReference type="Proteomes" id="UP000800097">
    <property type="component" value="Unassembled WGS sequence"/>
</dbReference>
<dbReference type="PANTHER" id="PTHR11081:SF75">
    <property type="entry name" value="ENDONUCLEASE, PUTATIVE (AFU_ORTHOLOGUE AFUA_3G13260)-RELATED"/>
    <property type="match status" value="1"/>
</dbReference>
<dbReference type="InterPro" id="IPR041177">
    <property type="entry name" value="GEN1_C"/>
</dbReference>
<dbReference type="InterPro" id="IPR006084">
    <property type="entry name" value="XPG/Rad2"/>
</dbReference>
<dbReference type="SUPFAM" id="SSF47807">
    <property type="entry name" value="5' to 3' exonuclease, C-terminal subdomain"/>
    <property type="match status" value="1"/>
</dbReference>
<dbReference type="SMART" id="SM00484">
    <property type="entry name" value="XPGI"/>
    <property type="match status" value="1"/>
</dbReference>
<feature type="region of interest" description="Disordered" evidence="3">
    <location>
        <begin position="720"/>
        <end position="896"/>
    </location>
</feature>
<dbReference type="CDD" id="cd09870">
    <property type="entry name" value="PIN_YEN1"/>
    <property type="match status" value="1"/>
</dbReference>
<accession>A0A6A6JM28</accession>
<dbReference type="InterPro" id="IPR006086">
    <property type="entry name" value="XPG-I_dom"/>
</dbReference>
<name>A0A6A6JM28_WESOR</name>
<evidence type="ECO:0000256" key="2">
    <source>
        <dbReference type="ARBA" id="ARBA00022801"/>
    </source>
</evidence>
<dbReference type="OrthoDB" id="2959108at2759"/>
<feature type="non-terminal residue" evidence="6">
    <location>
        <position position="979"/>
    </location>
</feature>
<keyword evidence="1" id="KW-0540">Nuclease</keyword>
<dbReference type="InterPro" id="IPR006085">
    <property type="entry name" value="XPG_DNA_repair_N"/>
</dbReference>
<dbReference type="EMBL" id="ML986492">
    <property type="protein sequence ID" value="KAF2276716.1"/>
    <property type="molecule type" value="Genomic_DNA"/>
</dbReference>
<evidence type="ECO:0008006" key="8">
    <source>
        <dbReference type="Google" id="ProtNLM"/>
    </source>
</evidence>
<evidence type="ECO:0000256" key="3">
    <source>
        <dbReference type="SAM" id="MobiDB-lite"/>
    </source>
</evidence>
<feature type="compositionally biased region" description="Low complexity" evidence="3">
    <location>
        <begin position="770"/>
        <end position="791"/>
    </location>
</feature>
<keyword evidence="7" id="KW-1185">Reference proteome</keyword>
<feature type="compositionally biased region" description="Polar residues" evidence="3">
    <location>
        <begin position="662"/>
        <end position="697"/>
    </location>
</feature>
<feature type="compositionally biased region" description="Acidic residues" evidence="3">
    <location>
        <begin position="414"/>
        <end position="431"/>
    </location>
</feature>
<keyword evidence="2" id="KW-0378">Hydrolase</keyword>
<dbReference type="GO" id="GO:0017108">
    <property type="term" value="F:5'-flap endonuclease activity"/>
    <property type="evidence" value="ECO:0007669"/>
    <property type="project" value="TreeGrafter"/>
</dbReference>
<feature type="region of interest" description="Disordered" evidence="3">
    <location>
        <begin position="914"/>
        <end position="963"/>
    </location>
</feature>
<evidence type="ECO:0000313" key="6">
    <source>
        <dbReference type="EMBL" id="KAF2276716.1"/>
    </source>
</evidence>
<dbReference type="AlphaFoldDB" id="A0A6A6JM28"/>
<feature type="domain" description="XPG-I" evidence="4">
    <location>
        <begin position="109"/>
        <end position="184"/>
    </location>
</feature>
<dbReference type="SMART" id="SM00485">
    <property type="entry name" value="XPGN"/>
    <property type="match status" value="1"/>
</dbReference>
<dbReference type="InterPro" id="IPR029060">
    <property type="entry name" value="PIN-like_dom_sf"/>
</dbReference>
<evidence type="ECO:0000313" key="7">
    <source>
        <dbReference type="Proteomes" id="UP000800097"/>
    </source>
</evidence>